<dbReference type="SUPFAM" id="SSF51735">
    <property type="entry name" value="NAD(P)-binding Rossmann-fold domains"/>
    <property type="match status" value="1"/>
</dbReference>
<dbReference type="AlphaFoldDB" id="A0A516GZE7"/>
<dbReference type="InterPro" id="IPR002347">
    <property type="entry name" value="SDR_fam"/>
</dbReference>
<dbReference type="PROSITE" id="PS00061">
    <property type="entry name" value="ADH_SHORT"/>
    <property type="match status" value="1"/>
</dbReference>
<protein>
    <submittedName>
        <fullName evidence="3">SDR family oxidoreductase</fullName>
    </submittedName>
</protein>
<keyword evidence="2" id="KW-0560">Oxidoreductase</keyword>
<keyword evidence="4" id="KW-1185">Reference proteome</keyword>
<evidence type="ECO:0000313" key="3">
    <source>
        <dbReference type="EMBL" id="QDO96898.1"/>
    </source>
</evidence>
<dbReference type="Proteomes" id="UP000317496">
    <property type="component" value="Chromosome"/>
</dbReference>
<dbReference type="KEGG" id="fer:FNB15_06225"/>
<dbReference type="OrthoDB" id="198783at2"/>
<dbReference type="PANTHER" id="PTHR43639:SF1">
    <property type="entry name" value="SHORT-CHAIN DEHYDROGENASE_REDUCTASE FAMILY PROTEIN"/>
    <property type="match status" value="1"/>
</dbReference>
<dbReference type="PRINTS" id="PR00081">
    <property type="entry name" value="GDHRDH"/>
</dbReference>
<dbReference type="Gene3D" id="3.40.50.720">
    <property type="entry name" value="NAD(P)-binding Rossmann-like Domain"/>
    <property type="match status" value="1"/>
</dbReference>
<proteinExistence type="inferred from homology"/>
<dbReference type="PRINTS" id="PR00080">
    <property type="entry name" value="SDRFAMILY"/>
</dbReference>
<dbReference type="Pfam" id="PF13561">
    <property type="entry name" value="adh_short_C2"/>
    <property type="match status" value="1"/>
</dbReference>
<dbReference type="InterPro" id="IPR036291">
    <property type="entry name" value="NAD(P)-bd_dom_sf"/>
</dbReference>
<evidence type="ECO:0000256" key="1">
    <source>
        <dbReference type="ARBA" id="ARBA00006484"/>
    </source>
</evidence>
<dbReference type="InterPro" id="IPR020904">
    <property type="entry name" value="Sc_DH/Rdtase_CS"/>
</dbReference>
<dbReference type="RefSeq" id="WP_144067879.1">
    <property type="nucleotide sequence ID" value="NZ_CP041636.1"/>
</dbReference>
<organism evidence="3 4">
    <name type="scientific">Ferrovibrio terrae</name>
    <dbReference type="NCBI Taxonomy" id="2594003"/>
    <lineage>
        <taxon>Bacteria</taxon>
        <taxon>Pseudomonadati</taxon>
        <taxon>Pseudomonadota</taxon>
        <taxon>Alphaproteobacteria</taxon>
        <taxon>Rhodospirillales</taxon>
        <taxon>Rhodospirillaceae</taxon>
        <taxon>Ferrovibrio</taxon>
    </lineage>
</organism>
<dbReference type="GO" id="GO:0016491">
    <property type="term" value="F:oxidoreductase activity"/>
    <property type="evidence" value="ECO:0007669"/>
    <property type="project" value="UniProtKB-KW"/>
</dbReference>
<sequence length="262" mass="27277">MGDLKGHVALITGGSSGIGAATARLLAGRGCSVAINFSKSRAAAEKVAVDCKSAGGEALLVQGNVAEDTDCRRIVEETVTHFGHLDYLVNNAGTTKFVAHRNLAGLSAQDFHDIFAVNSIAPFQMVRAAESHLRARRGSVVNVSSIAGIYGTGSSIAYVASKAALNGMTLSLARVLGPEVRINAVCPGFVEGEWLQQGMGEAAYKAAQDTWRNAAPLGTTNKPEDVAQSIAFFLTAAVNVTGETLLVDSGMRLAQPRAPHKA</sequence>
<name>A0A516GZE7_9PROT</name>
<evidence type="ECO:0000256" key="2">
    <source>
        <dbReference type="ARBA" id="ARBA00023002"/>
    </source>
</evidence>
<dbReference type="CDD" id="cd05233">
    <property type="entry name" value="SDR_c"/>
    <property type="match status" value="1"/>
</dbReference>
<dbReference type="PANTHER" id="PTHR43639">
    <property type="entry name" value="OXIDOREDUCTASE, SHORT-CHAIN DEHYDROGENASE/REDUCTASE FAMILY (AFU_ORTHOLOGUE AFUA_5G02870)"/>
    <property type="match status" value="1"/>
</dbReference>
<accession>A0A516GZE7</accession>
<evidence type="ECO:0000313" key="4">
    <source>
        <dbReference type="Proteomes" id="UP000317496"/>
    </source>
</evidence>
<reference evidence="3 4" key="1">
    <citation type="submission" date="2019-07" db="EMBL/GenBank/DDBJ databases">
        <title>Genome sequencing for Ferrovibrio sp. K5.</title>
        <authorList>
            <person name="Park S.-J."/>
        </authorList>
    </citation>
    <scope>NUCLEOTIDE SEQUENCE [LARGE SCALE GENOMIC DNA]</scope>
    <source>
        <strain evidence="3 4">K5</strain>
    </source>
</reference>
<gene>
    <name evidence="3" type="ORF">FNB15_06225</name>
</gene>
<dbReference type="FunFam" id="3.40.50.720:FF:000084">
    <property type="entry name" value="Short-chain dehydrogenase reductase"/>
    <property type="match status" value="1"/>
</dbReference>
<comment type="similarity">
    <text evidence="1">Belongs to the short-chain dehydrogenases/reductases (SDR) family.</text>
</comment>
<dbReference type="EMBL" id="CP041636">
    <property type="protein sequence ID" value="QDO96898.1"/>
    <property type="molecule type" value="Genomic_DNA"/>
</dbReference>